<name>A0A2H9ZUG9_9ASPA</name>
<feature type="region of interest" description="Disordered" evidence="1">
    <location>
        <begin position="34"/>
        <end position="55"/>
    </location>
</feature>
<organism evidence="2 3">
    <name type="scientific">Apostasia shenzhenica</name>
    <dbReference type="NCBI Taxonomy" id="1088818"/>
    <lineage>
        <taxon>Eukaryota</taxon>
        <taxon>Viridiplantae</taxon>
        <taxon>Streptophyta</taxon>
        <taxon>Embryophyta</taxon>
        <taxon>Tracheophyta</taxon>
        <taxon>Spermatophyta</taxon>
        <taxon>Magnoliopsida</taxon>
        <taxon>Liliopsida</taxon>
        <taxon>Asparagales</taxon>
        <taxon>Orchidaceae</taxon>
        <taxon>Apostasioideae</taxon>
        <taxon>Apostasia</taxon>
    </lineage>
</organism>
<feature type="region of interest" description="Disordered" evidence="1">
    <location>
        <begin position="1"/>
        <end position="22"/>
    </location>
</feature>
<evidence type="ECO:0000256" key="1">
    <source>
        <dbReference type="SAM" id="MobiDB-lite"/>
    </source>
</evidence>
<keyword evidence="3" id="KW-1185">Reference proteome</keyword>
<dbReference type="STRING" id="1088818.A0A2H9ZUG9"/>
<evidence type="ECO:0000313" key="3">
    <source>
        <dbReference type="Proteomes" id="UP000236161"/>
    </source>
</evidence>
<protein>
    <submittedName>
        <fullName evidence="2">Uncharacterized protein</fullName>
    </submittedName>
</protein>
<dbReference type="EMBL" id="KZ453624">
    <property type="protein sequence ID" value="PKA46928.1"/>
    <property type="molecule type" value="Genomic_DNA"/>
</dbReference>
<dbReference type="Proteomes" id="UP000236161">
    <property type="component" value="Unassembled WGS sequence"/>
</dbReference>
<proteinExistence type="predicted"/>
<evidence type="ECO:0000313" key="2">
    <source>
        <dbReference type="EMBL" id="PKA46928.1"/>
    </source>
</evidence>
<gene>
    <name evidence="2" type="ORF">AXF42_Ash020913</name>
</gene>
<accession>A0A2H9ZUG9</accession>
<dbReference type="AlphaFoldDB" id="A0A2H9ZUG9"/>
<sequence length="164" mass="18113">MSPSYGSPRFDPSPNPNLKASNFFGKAAGLGYHGDHSVPRGEANPRAVGYSSNDPIQKSASFSEFNFGKSDDFDGRCDSDEEFDIVEAVDEVDFGVLDLFREKGTGESRHPLVNETCRLIGLRHAWNPKLERELRRLLRSLKPPQVSAVLRAQPDARLAVEVPA</sequence>
<reference evidence="2 3" key="1">
    <citation type="journal article" date="2017" name="Nature">
        <title>The Apostasia genome and the evolution of orchids.</title>
        <authorList>
            <person name="Zhang G.Q."/>
            <person name="Liu K.W."/>
            <person name="Li Z."/>
            <person name="Lohaus R."/>
            <person name="Hsiao Y.Y."/>
            <person name="Niu S.C."/>
            <person name="Wang J.Y."/>
            <person name="Lin Y.C."/>
            <person name="Xu Q."/>
            <person name="Chen L.J."/>
            <person name="Yoshida K."/>
            <person name="Fujiwara S."/>
            <person name="Wang Z.W."/>
            <person name="Zhang Y.Q."/>
            <person name="Mitsuda N."/>
            <person name="Wang M."/>
            <person name="Liu G.H."/>
            <person name="Pecoraro L."/>
            <person name="Huang H.X."/>
            <person name="Xiao X.J."/>
            <person name="Lin M."/>
            <person name="Wu X.Y."/>
            <person name="Wu W.L."/>
            <person name="Chen Y.Y."/>
            <person name="Chang S.B."/>
            <person name="Sakamoto S."/>
            <person name="Ohme-Takagi M."/>
            <person name="Yagi M."/>
            <person name="Zeng S.J."/>
            <person name="Shen C.Y."/>
            <person name="Yeh C.M."/>
            <person name="Luo Y.B."/>
            <person name="Tsai W.C."/>
            <person name="Van de Peer Y."/>
            <person name="Liu Z.J."/>
        </authorList>
    </citation>
    <scope>NUCLEOTIDE SEQUENCE [LARGE SCALE GENOMIC DNA]</scope>
    <source>
        <strain evidence="3">cv. Shenzhen</strain>
        <tissue evidence="2">Stem</tissue>
    </source>
</reference>